<dbReference type="EMBL" id="FXUF01000004">
    <property type="protein sequence ID" value="SMP51198.1"/>
    <property type="molecule type" value="Genomic_DNA"/>
</dbReference>
<evidence type="ECO:0000256" key="1">
    <source>
        <dbReference type="ARBA" id="ARBA00006484"/>
    </source>
</evidence>
<dbReference type="InterPro" id="IPR020904">
    <property type="entry name" value="Sc_DH/Rdtase_CS"/>
</dbReference>
<comment type="similarity">
    <text evidence="1">Belongs to the short-chain dehydrogenases/reductases (SDR) family.</text>
</comment>
<dbReference type="PRINTS" id="PR00081">
    <property type="entry name" value="GDHRDH"/>
</dbReference>
<keyword evidence="2" id="KW-0560">Oxidoreductase</keyword>
<dbReference type="GO" id="GO:0016616">
    <property type="term" value="F:oxidoreductase activity, acting on the CH-OH group of donors, NAD or NADP as acceptor"/>
    <property type="evidence" value="ECO:0007669"/>
    <property type="project" value="TreeGrafter"/>
</dbReference>
<reference evidence="3" key="1">
    <citation type="submission" date="2017-05" db="EMBL/GenBank/DDBJ databases">
        <authorList>
            <person name="Varghese N."/>
            <person name="Submissions S."/>
        </authorList>
    </citation>
    <scope>NUCLEOTIDE SEQUENCE</scope>
    <source>
        <strain evidence="3">Su22</strain>
    </source>
</reference>
<dbReference type="InterPro" id="IPR036291">
    <property type="entry name" value="NAD(P)-bd_dom_sf"/>
</dbReference>
<dbReference type="GO" id="GO:0008206">
    <property type="term" value="P:bile acid metabolic process"/>
    <property type="evidence" value="ECO:0007669"/>
    <property type="project" value="UniProtKB-ARBA"/>
</dbReference>
<dbReference type="AlphaFoldDB" id="A0AA45WV00"/>
<organism evidence="3 4">
    <name type="scientific">Anoxynatronum buryatiense</name>
    <dbReference type="NCBI Taxonomy" id="489973"/>
    <lineage>
        <taxon>Bacteria</taxon>
        <taxon>Bacillati</taxon>
        <taxon>Bacillota</taxon>
        <taxon>Clostridia</taxon>
        <taxon>Eubacteriales</taxon>
        <taxon>Clostridiaceae</taxon>
        <taxon>Anoxynatronum</taxon>
    </lineage>
</organism>
<keyword evidence="4" id="KW-1185">Reference proteome</keyword>
<dbReference type="Pfam" id="PF13561">
    <property type="entry name" value="adh_short_C2"/>
    <property type="match status" value="1"/>
</dbReference>
<dbReference type="InterPro" id="IPR002347">
    <property type="entry name" value="SDR_fam"/>
</dbReference>
<dbReference type="PRINTS" id="PR00080">
    <property type="entry name" value="SDRFAMILY"/>
</dbReference>
<name>A0AA45WV00_9CLOT</name>
<evidence type="ECO:0000256" key="2">
    <source>
        <dbReference type="ARBA" id="ARBA00023002"/>
    </source>
</evidence>
<dbReference type="PANTHER" id="PTHR42760:SF123">
    <property type="entry name" value="OXIDOREDUCTASE"/>
    <property type="match status" value="1"/>
</dbReference>
<protein>
    <submittedName>
        <fullName evidence="3">NAD(P)-dependent dehydrogenase, short-chain alcohol dehydrogenase family</fullName>
    </submittedName>
</protein>
<proteinExistence type="inferred from homology"/>
<dbReference type="NCBIfam" id="NF009386">
    <property type="entry name" value="PRK12745.1"/>
    <property type="match status" value="1"/>
</dbReference>
<accession>A0AA45WV00</accession>
<dbReference type="RefSeq" id="WP_346771732.1">
    <property type="nucleotide sequence ID" value="NZ_FXUF01000004.1"/>
</dbReference>
<dbReference type="SUPFAM" id="SSF51735">
    <property type="entry name" value="NAD(P)-binding Rossmann-fold domains"/>
    <property type="match status" value="1"/>
</dbReference>
<evidence type="ECO:0000313" key="4">
    <source>
        <dbReference type="Proteomes" id="UP001158066"/>
    </source>
</evidence>
<dbReference type="Gene3D" id="3.40.50.720">
    <property type="entry name" value="NAD(P)-binding Rossmann-like Domain"/>
    <property type="match status" value="1"/>
</dbReference>
<dbReference type="FunFam" id="3.40.50.720:FF:000084">
    <property type="entry name" value="Short-chain dehydrogenase reductase"/>
    <property type="match status" value="1"/>
</dbReference>
<dbReference type="Proteomes" id="UP001158066">
    <property type="component" value="Unassembled WGS sequence"/>
</dbReference>
<dbReference type="GO" id="GO:0030497">
    <property type="term" value="P:fatty acid elongation"/>
    <property type="evidence" value="ECO:0007669"/>
    <property type="project" value="TreeGrafter"/>
</dbReference>
<dbReference type="PROSITE" id="PS00061">
    <property type="entry name" value="ADH_SHORT"/>
    <property type="match status" value="1"/>
</dbReference>
<dbReference type="PANTHER" id="PTHR42760">
    <property type="entry name" value="SHORT-CHAIN DEHYDROGENASES/REDUCTASES FAMILY MEMBER"/>
    <property type="match status" value="1"/>
</dbReference>
<evidence type="ECO:0000313" key="3">
    <source>
        <dbReference type="EMBL" id="SMP51198.1"/>
    </source>
</evidence>
<gene>
    <name evidence="3" type="ORF">SAMN06296020_10473</name>
</gene>
<sequence length="248" mass="26919">MAVVTGGTRGIGFGIVKELYADGYQVACLGRTLNETAAQLVASSQGNVRFIASDLGSTEKIQASLDEVMAVFGRIDVLVNNAGVAPKERLDLLETTPESFDFVVNTNLKGTFFMTQKAANLMLQQQDRPVPPKIINIASMSSYTSSVNRGEYCISKAGISMVTTLFADRLAEQGILVYEIRPGIIKTDMTAKVSEKYDRLINDGLLPIRRWGTPEDIAAAVSLLCSPKMTYSTGDVINVDGGFHLRRL</sequence>
<comment type="caution">
    <text evidence="3">The sequence shown here is derived from an EMBL/GenBank/DDBJ whole genome shotgun (WGS) entry which is preliminary data.</text>
</comment>